<reference evidence="4" key="1">
    <citation type="submission" date="2016-09" db="EMBL/GenBank/DDBJ databases">
        <authorList>
            <person name="Varghese N."/>
            <person name="Submissions S."/>
        </authorList>
    </citation>
    <scope>NUCLEOTIDE SEQUENCE [LARGE SCALE GENOMIC DNA]</scope>
    <source>
        <strain evidence="4">25nlg</strain>
    </source>
</reference>
<dbReference type="InterPro" id="IPR011990">
    <property type="entry name" value="TPR-like_helical_dom_sf"/>
</dbReference>
<dbReference type="InterPro" id="IPR010982">
    <property type="entry name" value="Lambda_DNA-bd_dom_sf"/>
</dbReference>
<organism evidence="3 4">
    <name type="scientific">Shouchella lonarensis</name>
    <dbReference type="NCBI Taxonomy" id="1464122"/>
    <lineage>
        <taxon>Bacteria</taxon>
        <taxon>Bacillati</taxon>
        <taxon>Bacillota</taxon>
        <taxon>Bacilli</taxon>
        <taxon>Bacillales</taxon>
        <taxon>Bacillaceae</taxon>
        <taxon>Shouchella</taxon>
    </lineage>
</organism>
<accession>A0A1G6N0Q0</accession>
<feature type="coiled-coil region" evidence="1">
    <location>
        <begin position="43"/>
        <end position="77"/>
    </location>
</feature>
<dbReference type="EMBL" id="FMYM01000011">
    <property type="protein sequence ID" value="SDC60796.1"/>
    <property type="molecule type" value="Genomic_DNA"/>
</dbReference>
<dbReference type="Pfam" id="PF01381">
    <property type="entry name" value="HTH_3"/>
    <property type="match status" value="1"/>
</dbReference>
<keyword evidence="4" id="KW-1185">Reference proteome</keyword>
<evidence type="ECO:0000313" key="3">
    <source>
        <dbReference type="EMBL" id="SDC60796.1"/>
    </source>
</evidence>
<evidence type="ECO:0000259" key="2">
    <source>
        <dbReference type="PROSITE" id="PS50943"/>
    </source>
</evidence>
<gene>
    <name evidence="3" type="ORF">SAMN05421737_11148</name>
</gene>
<dbReference type="PROSITE" id="PS50943">
    <property type="entry name" value="HTH_CROC1"/>
    <property type="match status" value="1"/>
</dbReference>
<sequence length="426" mass="50039">MNLGKTIKYYRLKQDMTQAELALGICSIPHLSKIENGVYDVNHNTAKQLLKKLNVDMKEEQAQYTQLKEALHSFIEAIQFIDMQEAKELAQFLHKREEMITRTSFLYTYHLYMLRYHLQNDDIINAKKQQQILSKNQSSLTYDETLLCAFFNSLLLMTEHRFSEAKQQLLDIRRKDHCTTHTPMQEIDFALSQCYTRLHEHEKAVIHARDALRIFKQTDNYIHTFQAQLLLATNYASMNMIEDAMRLFKTLLRHARLFNQQALYYKTHYHYGIVLKKMKCDQKSYQYLSECLKYFEKSSEVYCHCLLATAQVCARLSMNHDQITNMLHEVMALSEKHGFPHLNLQARYSLLHLKGSNRIDHFIENVMLPYFNEADHGPNLVPYAIELAESYQNKGHHEHANAILTQYVTKAKNKPVVHKRSSPSPT</sequence>
<feature type="domain" description="HTH cro/C1-type" evidence="2">
    <location>
        <begin position="7"/>
        <end position="61"/>
    </location>
</feature>
<evidence type="ECO:0000256" key="1">
    <source>
        <dbReference type="SAM" id="Coils"/>
    </source>
</evidence>
<dbReference type="OrthoDB" id="252257at2"/>
<dbReference type="InterPro" id="IPR001387">
    <property type="entry name" value="Cro/C1-type_HTH"/>
</dbReference>
<dbReference type="SUPFAM" id="SSF47413">
    <property type="entry name" value="lambda repressor-like DNA-binding domains"/>
    <property type="match status" value="1"/>
</dbReference>
<name>A0A1G6N0Q0_9BACI</name>
<dbReference type="Gene3D" id="1.25.40.10">
    <property type="entry name" value="Tetratricopeptide repeat domain"/>
    <property type="match status" value="1"/>
</dbReference>
<protein>
    <submittedName>
        <fullName evidence="3">Helix-turn-helix</fullName>
    </submittedName>
</protein>
<dbReference type="CDD" id="cd00093">
    <property type="entry name" value="HTH_XRE"/>
    <property type="match status" value="1"/>
</dbReference>
<dbReference type="Gene3D" id="1.10.260.40">
    <property type="entry name" value="lambda repressor-like DNA-binding domains"/>
    <property type="match status" value="1"/>
</dbReference>
<dbReference type="RefSeq" id="WP_090776446.1">
    <property type="nucleotide sequence ID" value="NZ_FMYM01000011.1"/>
</dbReference>
<dbReference type="STRING" id="1464122.SAMN05421737_11148"/>
<proteinExistence type="predicted"/>
<dbReference type="AlphaFoldDB" id="A0A1G6N0Q0"/>
<dbReference type="SMART" id="SM00530">
    <property type="entry name" value="HTH_XRE"/>
    <property type="match status" value="1"/>
</dbReference>
<dbReference type="SUPFAM" id="SSF48452">
    <property type="entry name" value="TPR-like"/>
    <property type="match status" value="1"/>
</dbReference>
<keyword evidence="1" id="KW-0175">Coiled coil</keyword>
<evidence type="ECO:0000313" key="4">
    <source>
        <dbReference type="Proteomes" id="UP000242662"/>
    </source>
</evidence>
<dbReference type="GO" id="GO:0003677">
    <property type="term" value="F:DNA binding"/>
    <property type="evidence" value="ECO:0007669"/>
    <property type="project" value="InterPro"/>
</dbReference>
<dbReference type="Proteomes" id="UP000242662">
    <property type="component" value="Unassembled WGS sequence"/>
</dbReference>